<sequence length="67" mass="7920">LQKQHQRLISILEDKQKNEYTSLLLTAKEIFYPHQYRDIETALGKIETLSEKIELLKNEIKLLHSKG</sequence>
<evidence type="ECO:0000313" key="2">
    <source>
        <dbReference type="EMBL" id="GAH05245.1"/>
    </source>
</evidence>
<name>X1DAC0_9ZZZZ</name>
<comment type="caution">
    <text evidence="2">The sequence shown here is derived from an EMBL/GenBank/DDBJ whole genome shotgun (WGS) entry which is preliminary data.</text>
</comment>
<dbReference type="EMBL" id="BART01020716">
    <property type="protein sequence ID" value="GAH05245.1"/>
    <property type="molecule type" value="Genomic_DNA"/>
</dbReference>
<gene>
    <name evidence="2" type="ORF">S01H4_38421</name>
</gene>
<organism evidence="2">
    <name type="scientific">marine sediment metagenome</name>
    <dbReference type="NCBI Taxonomy" id="412755"/>
    <lineage>
        <taxon>unclassified sequences</taxon>
        <taxon>metagenomes</taxon>
        <taxon>ecological metagenomes</taxon>
    </lineage>
</organism>
<proteinExistence type="predicted"/>
<feature type="non-terminal residue" evidence="2">
    <location>
        <position position="1"/>
    </location>
</feature>
<reference evidence="2" key="1">
    <citation type="journal article" date="2014" name="Front. Microbiol.">
        <title>High frequency of phylogenetically diverse reductive dehalogenase-homologous genes in deep subseafloor sedimentary metagenomes.</title>
        <authorList>
            <person name="Kawai M."/>
            <person name="Futagami T."/>
            <person name="Toyoda A."/>
            <person name="Takaki Y."/>
            <person name="Nishi S."/>
            <person name="Hori S."/>
            <person name="Arai W."/>
            <person name="Tsubouchi T."/>
            <person name="Morono Y."/>
            <person name="Uchiyama I."/>
            <person name="Ito T."/>
            <person name="Fujiyama A."/>
            <person name="Inagaki F."/>
            <person name="Takami H."/>
        </authorList>
    </citation>
    <scope>NUCLEOTIDE SEQUENCE</scope>
    <source>
        <strain evidence="2">Expedition CK06-06</strain>
    </source>
</reference>
<evidence type="ECO:0000256" key="1">
    <source>
        <dbReference type="SAM" id="Coils"/>
    </source>
</evidence>
<protein>
    <submittedName>
        <fullName evidence="2">Uncharacterized protein</fullName>
    </submittedName>
</protein>
<feature type="coiled-coil region" evidence="1">
    <location>
        <begin position="39"/>
        <end position="66"/>
    </location>
</feature>
<keyword evidence="1" id="KW-0175">Coiled coil</keyword>
<dbReference type="AlphaFoldDB" id="X1DAC0"/>
<accession>X1DAC0</accession>